<reference evidence="18" key="1">
    <citation type="submission" date="2024-04" db="EMBL/GenBank/DDBJ databases">
        <authorList>
            <person name="Shaw F."/>
            <person name="Minotto A."/>
        </authorList>
    </citation>
    <scope>NUCLEOTIDE SEQUENCE [LARGE SCALE GENOMIC DNA]</scope>
</reference>
<keyword evidence="12" id="KW-0648">Protein biosynthesis</keyword>
<keyword evidence="7" id="KW-0436">Ligase</keyword>
<evidence type="ECO:0000256" key="14">
    <source>
        <dbReference type="ARBA" id="ARBA00033189"/>
    </source>
</evidence>
<sequence length="629" mass="71210">MPTVAVDKEDLWERLGHKYTPEDFDRLLFEFGLELDEDTTEEVEALREKGLPADRPQLKIEIPANRYDLLCIEGISRALRVYLGKDKPPVYRLVLPEGGEKNLITATVAPETQRIRPYFACAILRNVTFTQRSYDSFINLQDKLHQNICRRRQFVAIGTHDLDTLQPPFSYEAKPPKDIKFVPLSKDKAYTAEELMTVYESEKHLAKYLPIIRDSPVYPIIYDSKGNVASMPPIINSEHSKITLNTRNVFIDVTATDETKLGIVINIVATMFSEYCSEPFTIEPCKVIYPDGTSRITPDLKYRSITAHPSYINSCTGLKLDGPEVAKLLEQMTLTAVVGENPDEVLVDVPPTRPDIMHECDLVEDAAIAYGFNNLPDTFPPTSTVAQPLNVSKVSDIVRKEWALAGWVEVFPFILCSHEENFDWLNRKDDGTQVVRIGNPKTLEFQVVRTSLLPGLLKTIRENRSHPLPIRIFESSDVVFKDPRLERQARNVRHAAAVWCNKTAGFEVVHGMLDRIMQMLEVPRIASTDAKAPTGYYIKERDDPTFFPGRAATIYYRPPPTSGSSAHLSTVKRQIESVFHTTGDKEIGVLGILHPTVLEKFEIGYPCSALEFSLEYFIPPMHPLWSNAD</sequence>
<evidence type="ECO:0000256" key="7">
    <source>
        <dbReference type="ARBA" id="ARBA00022598"/>
    </source>
</evidence>
<comment type="catalytic activity">
    <reaction evidence="15">
        <text>tRNA(Phe) + L-phenylalanine + ATP = L-phenylalanyl-tRNA(Phe) + AMP + diphosphate + H(+)</text>
        <dbReference type="Rhea" id="RHEA:19413"/>
        <dbReference type="Rhea" id="RHEA-COMP:9668"/>
        <dbReference type="Rhea" id="RHEA-COMP:9699"/>
        <dbReference type="ChEBI" id="CHEBI:15378"/>
        <dbReference type="ChEBI" id="CHEBI:30616"/>
        <dbReference type="ChEBI" id="CHEBI:33019"/>
        <dbReference type="ChEBI" id="CHEBI:58095"/>
        <dbReference type="ChEBI" id="CHEBI:78442"/>
        <dbReference type="ChEBI" id="CHEBI:78531"/>
        <dbReference type="ChEBI" id="CHEBI:456215"/>
        <dbReference type="EC" id="6.1.1.20"/>
    </reaction>
</comment>
<dbReference type="Gene3D" id="3.50.40.10">
    <property type="entry name" value="Phenylalanyl-trna Synthetase, Chain B, domain 3"/>
    <property type="match status" value="1"/>
</dbReference>
<keyword evidence="8" id="KW-0479">Metal-binding</keyword>
<comment type="subunit">
    <text evidence="4">Tetramer of two alpha and two beta subunits.</text>
</comment>
<dbReference type="Pfam" id="PF18262">
    <property type="entry name" value="PhetRS_B1"/>
    <property type="match status" value="1"/>
</dbReference>
<accession>A0ABP1CY34</accession>
<dbReference type="NCBIfam" id="TIGR00471">
    <property type="entry name" value="pheT_arch"/>
    <property type="match status" value="1"/>
</dbReference>
<dbReference type="InterPro" id="IPR005147">
    <property type="entry name" value="tRNA_synthase_B5-dom"/>
</dbReference>
<dbReference type="Gene3D" id="3.30.930.10">
    <property type="entry name" value="Bira Bifunctional Protein, Domain 2"/>
    <property type="match status" value="1"/>
</dbReference>
<evidence type="ECO:0000313" key="17">
    <source>
        <dbReference type="EMBL" id="CAL1700546.1"/>
    </source>
</evidence>
<evidence type="ECO:0000256" key="15">
    <source>
        <dbReference type="ARBA" id="ARBA00049255"/>
    </source>
</evidence>
<dbReference type="PANTHER" id="PTHR10947">
    <property type="entry name" value="PHENYLALANYL-TRNA SYNTHETASE BETA CHAIN AND LEUCINE-RICH REPEAT-CONTAINING PROTEIN 47"/>
    <property type="match status" value="1"/>
</dbReference>
<dbReference type="Gene3D" id="3.30.56.10">
    <property type="match status" value="2"/>
</dbReference>
<evidence type="ECO:0000256" key="5">
    <source>
        <dbReference type="ARBA" id="ARBA00012814"/>
    </source>
</evidence>
<dbReference type="CDD" id="cd00769">
    <property type="entry name" value="PheRS_beta_core"/>
    <property type="match status" value="1"/>
</dbReference>
<dbReference type="PANTHER" id="PTHR10947:SF0">
    <property type="entry name" value="PHENYLALANINE--TRNA LIGASE BETA SUBUNIT"/>
    <property type="match status" value="1"/>
</dbReference>
<dbReference type="SUPFAM" id="SSF55681">
    <property type="entry name" value="Class II aaRS and biotin synthetases"/>
    <property type="match status" value="1"/>
</dbReference>
<organism evidence="17 18">
    <name type="scientific">Somion occarium</name>
    <dbReference type="NCBI Taxonomy" id="3059160"/>
    <lineage>
        <taxon>Eukaryota</taxon>
        <taxon>Fungi</taxon>
        <taxon>Dikarya</taxon>
        <taxon>Basidiomycota</taxon>
        <taxon>Agaricomycotina</taxon>
        <taxon>Agaricomycetes</taxon>
        <taxon>Polyporales</taxon>
        <taxon>Cerrenaceae</taxon>
        <taxon>Somion</taxon>
    </lineage>
</organism>
<dbReference type="InterPro" id="IPR040659">
    <property type="entry name" value="PhetRS_B1"/>
</dbReference>
<name>A0ABP1CY34_9APHY</name>
<comment type="subcellular location">
    <subcellularLocation>
        <location evidence="2">Cytoplasm</location>
    </subcellularLocation>
</comment>
<dbReference type="InterPro" id="IPR045060">
    <property type="entry name" value="Phe-tRNA-ligase_IIc_bsu"/>
</dbReference>
<evidence type="ECO:0000256" key="3">
    <source>
        <dbReference type="ARBA" id="ARBA00007438"/>
    </source>
</evidence>
<dbReference type="PROSITE" id="PS51483">
    <property type="entry name" value="B5"/>
    <property type="match status" value="1"/>
</dbReference>
<gene>
    <name evidence="17" type="ORF">GFSPODELE1_LOCUS3189</name>
</gene>
<dbReference type="SUPFAM" id="SSF46955">
    <property type="entry name" value="Putative DNA-binding domain"/>
    <property type="match status" value="2"/>
</dbReference>
<dbReference type="InterPro" id="IPR009061">
    <property type="entry name" value="DNA-bd_dom_put_sf"/>
</dbReference>
<dbReference type="Pfam" id="PF03484">
    <property type="entry name" value="B5"/>
    <property type="match status" value="1"/>
</dbReference>
<dbReference type="SMART" id="SM00874">
    <property type="entry name" value="B5"/>
    <property type="match status" value="1"/>
</dbReference>
<evidence type="ECO:0000313" key="18">
    <source>
        <dbReference type="Proteomes" id="UP001497453"/>
    </source>
</evidence>
<evidence type="ECO:0000256" key="13">
    <source>
        <dbReference type="ARBA" id="ARBA00023146"/>
    </source>
</evidence>
<evidence type="ECO:0000256" key="6">
    <source>
        <dbReference type="ARBA" id="ARBA00022490"/>
    </source>
</evidence>
<feature type="domain" description="B5" evidence="16">
    <location>
        <begin position="300"/>
        <end position="377"/>
    </location>
</feature>
<keyword evidence="10" id="KW-0067">ATP-binding</keyword>
<dbReference type="InterPro" id="IPR045864">
    <property type="entry name" value="aa-tRNA-synth_II/BPL/LPL"/>
</dbReference>
<keyword evidence="6" id="KW-0963">Cytoplasm</keyword>
<keyword evidence="18" id="KW-1185">Reference proteome</keyword>
<evidence type="ECO:0000256" key="1">
    <source>
        <dbReference type="ARBA" id="ARBA00001946"/>
    </source>
</evidence>
<dbReference type="InterPro" id="IPR020825">
    <property type="entry name" value="Phe-tRNA_synthase-like_B3/B4"/>
</dbReference>
<dbReference type="EC" id="6.1.1.20" evidence="5"/>
<comment type="similarity">
    <text evidence="3">Belongs to the phenylalanyl-tRNA synthetase beta subunit family. Type 2 subfamily.</text>
</comment>
<comment type="cofactor">
    <cofactor evidence="1">
        <name>Mg(2+)</name>
        <dbReference type="ChEBI" id="CHEBI:18420"/>
    </cofactor>
</comment>
<evidence type="ECO:0000256" key="9">
    <source>
        <dbReference type="ARBA" id="ARBA00022741"/>
    </source>
</evidence>
<dbReference type="InterPro" id="IPR005146">
    <property type="entry name" value="B3/B4_tRNA-bd"/>
</dbReference>
<dbReference type="Proteomes" id="UP001497453">
    <property type="component" value="Chromosome 2"/>
</dbReference>
<evidence type="ECO:0000256" key="2">
    <source>
        <dbReference type="ARBA" id="ARBA00004496"/>
    </source>
</evidence>
<evidence type="ECO:0000256" key="11">
    <source>
        <dbReference type="ARBA" id="ARBA00022842"/>
    </source>
</evidence>
<dbReference type="InterPro" id="IPR041616">
    <property type="entry name" value="PheRS_beta_core"/>
</dbReference>
<evidence type="ECO:0000256" key="8">
    <source>
        <dbReference type="ARBA" id="ARBA00022723"/>
    </source>
</evidence>
<keyword evidence="9" id="KW-0547">Nucleotide-binding</keyword>
<protein>
    <recommendedName>
        <fullName evidence="5">phenylalanine--tRNA ligase</fullName>
        <ecNumber evidence="5">6.1.1.20</ecNumber>
    </recommendedName>
    <alternativeName>
        <fullName evidence="14">Phenylalanyl-tRNA synthetase beta subunit</fullName>
    </alternativeName>
</protein>
<keyword evidence="13" id="KW-0030">Aminoacyl-tRNA synthetase</keyword>
<proteinExistence type="inferred from homology"/>
<evidence type="ECO:0000259" key="16">
    <source>
        <dbReference type="PROSITE" id="PS51483"/>
    </source>
</evidence>
<evidence type="ECO:0000256" key="4">
    <source>
        <dbReference type="ARBA" id="ARBA00011209"/>
    </source>
</evidence>
<evidence type="ECO:0000256" key="12">
    <source>
        <dbReference type="ARBA" id="ARBA00022917"/>
    </source>
</evidence>
<keyword evidence="11" id="KW-0460">Magnesium</keyword>
<dbReference type="EMBL" id="OZ037945">
    <property type="protein sequence ID" value="CAL1700546.1"/>
    <property type="molecule type" value="Genomic_DNA"/>
</dbReference>
<dbReference type="SMART" id="SM00873">
    <property type="entry name" value="B3_4"/>
    <property type="match status" value="1"/>
</dbReference>
<dbReference type="Pfam" id="PF17759">
    <property type="entry name" value="tRNA_synthFbeta"/>
    <property type="match status" value="1"/>
</dbReference>
<dbReference type="InterPro" id="IPR004531">
    <property type="entry name" value="Phe-tRNA-synth_IIc_bsu_arc_euk"/>
</dbReference>
<dbReference type="Pfam" id="PF03483">
    <property type="entry name" value="B3_4"/>
    <property type="match status" value="1"/>
</dbReference>
<evidence type="ECO:0000256" key="10">
    <source>
        <dbReference type="ARBA" id="ARBA00022840"/>
    </source>
</evidence>
<dbReference type="SUPFAM" id="SSF56037">
    <property type="entry name" value="PheT/TilS domain"/>
    <property type="match status" value="1"/>
</dbReference>